<dbReference type="InterPro" id="IPR023088">
    <property type="entry name" value="PDEase"/>
</dbReference>
<evidence type="ECO:0000259" key="5">
    <source>
        <dbReference type="PROSITE" id="PS51845"/>
    </source>
</evidence>
<dbReference type="Proteomes" id="UP000887574">
    <property type="component" value="Unplaced"/>
</dbReference>
<evidence type="ECO:0000256" key="4">
    <source>
        <dbReference type="SAM" id="MobiDB-lite"/>
    </source>
</evidence>
<dbReference type="GO" id="GO:0046872">
    <property type="term" value="F:metal ion binding"/>
    <property type="evidence" value="ECO:0007669"/>
    <property type="project" value="UniProtKB-KW"/>
</dbReference>
<name>A0A915D7S1_9BILA</name>
<dbReference type="InterPro" id="IPR036971">
    <property type="entry name" value="PDEase_catalytic_dom_sf"/>
</dbReference>
<keyword evidence="1 3" id="KW-0479">Metal-binding</keyword>
<accession>A0A915D7S1</accession>
<feature type="compositionally biased region" description="Low complexity" evidence="4">
    <location>
        <begin position="218"/>
        <end position="227"/>
    </location>
</feature>
<dbReference type="AlphaFoldDB" id="A0A915D7S1"/>
<feature type="domain" description="PDEase" evidence="5">
    <location>
        <begin position="1"/>
        <end position="150"/>
    </location>
</feature>
<reference evidence="7" key="1">
    <citation type="submission" date="2022-11" db="UniProtKB">
        <authorList>
            <consortium name="WormBaseParasite"/>
        </authorList>
    </citation>
    <scope>IDENTIFICATION</scope>
</reference>
<dbReference type="GO" id="GO:0007165">
    <property type="term" value="P:signal transduction"/>
    <property type="evidence" value="ECO:0007669"/>
    <property type="project" value="InterPro"/>
</dbReference>
<sequence>MVLATDMSKHMTLLADLKTMVEAKKVSGSSVLDPRSLDKYNDRIQVLQSMIHLADLSNPTKPIDLYRSWNERILEEYWRQGDKEKEQGLEVSPMCDRGNVTIEKSQVGFIDYIVHPLFETWAELVYPDAQPILDQLEDNRQWYLARIDEPDDLQPATSSSSSNATTAHGSAGDTATPQSNLDNRGTRSSRRDSQQHNKQNLRSQLSAASVEERELRSRSSSAATTVAAAPPNPLWWRALNSEVKFW</sequence>
<organism evidence="6 7">
    <name type="scientific">Ditylenchus dipsaci</name>
    <dbReference type="NCBI Taxonomy" id="166011"/>
    <lineage>
        <taxon>Eukaryota</taxon>
        <taxon>Metazoa</taxon>
        <taxon>Ecdysozoa</taxon>
        <taxon>Nematoda</taxon>
        <taxon>Chromadorea</taxon>
        <taxon>Rhabditida</taxon>
        <taxon>Tylenchina</taxon>
        <taxon>Tylenchomorpha</taxon>
        <taxon>Sphaerularioidea</taxon>
        <taxon>Anguinidae</taxon>
        <taxon>Anguininae</taxon>
        <taxon>Ditylenchus</taxon>
    </lineage>
</organism>
<evidence type="ECO:0000313" key="6">
    <source>
        <dbReference type="Proteomes" id="UP000887574"/>
    </source>
</evidence>
<keyword evidence="2" id="KW-0378">Hydrolase</keyword>
<dbReference type="Pfam" id="PF00233">
    <property type="entry name" value="PDEase_I"/>
    <property type="match status" value="1"/>
</dbReference>
<evidence type="ECO:0000256" key="3">
    <source>
        <dbReference type="PIRSR" id="PIRSR623088-3"/>
    </source>
</evidence>
<dbReference type="PROSITE" id="PS51845">
    <property type="entry name" value="PDEASE_I_2"/>
    <property type="match status" value="1"/>
</dbReference>
<dbReference type="PANTHER" id="PTHR11347">
    <property type="entry name" value="CYCLIC NUCLEOTIDE PHOSPHODIESTERASE"/>
    <property type="match status" value="1"/>
</dbReference>
<dbReference type="PRINTS" id="PR00387">
    <property type="entry name" value="PDIESTERASE1"/>
</dbReference>
<feature type="region of interest" description="Disordered" evidence="4">
    <location>
        <begin position="151"/>
        <end position="227"/>
    </location>
</feature>
<dbReference type="WBParaSite" id="jg16943">
    <property type="protein sequence ID" value="jg16943"/>
    <property type="gene ID" value="jg16943"/>
</dbReference>
<dbReference type="Gene3D" id="1.10.1300.10">
    <property type="entry name" value="3'5'-cyclic nucleotide phosphodiesterase, catalytic domain"/>
    <property type="match status" value="1"/>
</dbReference>
<feature type="compositionally biased region" description="Polar residues" evidence="4">
    <location>
        <begin position="173"/>
        <end position="183"/>
    </location>
</feature>
<proteinExistence type="predicted"/>
<evidence type="ECO:0000256" key="1">
    <source>
        <dbReference type="ARBA" id="ARBA00022723"/>
    </source>
</evidence>
<evidence type="ECO:0000256" key="2">
    <source>
        <dbReference type="ARBA" id="ARBA00022801"/>
    </source>
</evidence>
<protein>
    <submittedName>
        <fullName evidence="7">PDEase domain-containing protein</fullName>
    </submittedName>
</protein>
<keyword evidence="6" id="KW-1185">Reference proteome</keyword>
<evidence type="ECO:0000313" key="7">
    <source>
        <dbReference type="WBParaSite" id="jg16943"/>
    </source>
</evidence>
<feature type="compositionally biased region" description="Low complexity" evidence="4">
    <location>
        <begin position="156"/>
        <end position="171"/>
    </location>
</feature>
<dbReference type="SUPFAM" id="SSF109604">
    <property type="entry name" value="HD-domain/PDEase-like"/>
    <property type="match status" value="1"/>
</dbReference>
<dbReference type="InterPro" id="IPR002073">
    <property type="entry name" value="PDEase_catalytic_dom"/>
</dbReference>
<feature type="binding site" evidence="3">
    <location>
        <position position="55"/>
    </location>
    <ligand>
        <name>Zn(2+)</name>
        <dbReference type="ChEBI" id="CHEBI:29105"/>
        <label>1</label>
    </ligand>
</feature>
<dbReference type="GO" id="GO:0004114">
    <property type="term" value="F:3',5'-cyclic-nucleotide phosphodiesterase activity"/>
    <property type="evidence" value="ECO:0007669"/>
    <property type="project" value="InterPro"/>
</dbReference>
<feature type="compositionally biased region" description="Polar residues" evidence="4">
    <location>
        <begin position="196"/>
        <end position="205"/>
    </location>
</feature>